<dbReference type="AlphaFoldDB" id="A0A974MMR2"/>
<keyword evidence="3" id="KW-0328">Glycosyltransferase</keyword>
<accession>A0A974MMR2</accession>
<dbReference type="PANTHER" id="PTHR48049:SF84">
    <property type="entry name" value="UDP-GLYCOSYLTRANSFERASE 79A6"/>
    <property type="match status" value="1"/>
</dbReference>
<dbReference type="FunFam" id="3.40.50.2000:FF:000037">
    <property type="entry name" value="Glycosyltransferase"/>
    <property type="match status" value="1"/>
</dbReference>
<reference evidence="5" key="1">
    <citation type="journal article" date="2021" name="Org. Lett.">
        <title>Characterization of a Highly Selective 2''-O-Galactosyltransferase from Trollius chinensis and Structure-Guided Engineering for Improving UDP-Glucose Selectivity.</title>
        <authorList>
            <person name="Liu S."/>
            <person name="Zhang M."/>
            <person name="Bao Y."/>
            <person name="Chen K."/>
            <person name="Xu L."/>
            <person name="Su H."/>
            <person name="Kuang Y."/>
            <person name="Wang Z."/>
            <person name="Qiao X."/>
            <person name="Ye M."/>
        </authorList>
    </citation>
    <scope>NUCLEOTIDE SEQUENCE</scope>
</reference>
<dbReference type="Pfam" id="PF00201">
    <property type="entry name" value="UDPGT"/>
    <property type="match status" value="1"/>
</dbReference>
<dbReference type="GO" id="GO:0035251">
    <property type="term" value="F:UDP-glucosyltransferase activity"/>
    <property type="evidence" value="ECO:0007669"/>
    <property type="project" value="InterPro"/>
</dbReference>
<dbReference type="SUPFAM" id="SSF53756">
    <property type="entry name" value="UDP-Glycosyltransferase/glycogen phosphorylase"/>
    <property type="match status" value="1"/>
</dbReference>
<dbReference type="SMR" id="A0A974MMR2"/>
<organism evidence="5">
    <name type="scientific">Trollius chinensis</name>
    <dbReference type="NCBI Taxonomy" id="78479"/>
    <lineage>
        <taxon>Eukaryota</taxon>
        <taxon>Viridiplantae</taxon>
        <taxon>Streptophyta</taxon>
        <taxon>Embryophyta</taxon>
        <taxon>Tracheophyta</taxon>
        <taxon>Spermatophyta</taxon>
        <taxon>Magnoliopsida</taxon>
        <taxon>Ranunculales</taxon>
        <taxon>Ranunculaceae</taxon>
        <taxon>Ranunculoideae</taxon>
        <taxon>Adonideae</taxon>
        <taxon>Trollius</taxon>
    </lineage>
</organism>
<proteinExistence type="evidence at transcript level"/>
<evidence type="ECO:0000256" key="2">
    <source>
        <dbReference type="ARBA" id="ARBA00022679"/>
    </source>
</evidence>
<name>A0A974MMR2_9MAGN</name>
<dbReference type="InterPro" id="IPR050481">
    <property type="entry name" value="UDP-glycosyltransf_plant"/>
</dbReference>
<dbReference type="PROSITE" id="PS00375">
    <property type="entry name" value="UDPGT"/>
    <property type="match status" value="1"/>
</dbReference>
<dbReference type="PANTHER" id="PTHR48049">
    <property type="entry name" value="GLYCOSYLTRANSFERASE"/>
    <property type="match status" value="1"/>
</dbReference>
<evidence type="ECO:0000256" key="1">
    <source>
        <dbReference type="ARBA" id="ARBA00009995"/>
    </source>
</evidence>
<evidence type="ECO:0000256" key="3">
    <source>
        <dbReference type="RuleBase" id="RU003718"/>
    </source>
</evidence>
<evidence type="ECO:0000313" key="5">
    <source>
        <dbReference type="EMBL" id="QJR96969.1"/>
    </source>
</evidence>
<evidence type="ECO:0000256" key="4">
    <source>
        <dbReference type="RuleBase" id="RU362057"/>
    </source>
</evidence>
<dbReference type="Gene3D" id="3.40.50.2000">
    <property type="entry name" value="Glycogen Phosphorylase B"/>
    <property type="match status" value="2"/>
</dbReference>
<protein>
    <recommendedName>
        <fullName evidence="4">Glycosyltransferase</fullName>
        <ecNumber evidence="4">2.4.1.-</ecNumber>
    </recommendedName>
</protein>
<comment type="similarity">
    <text evidence="1 3">Belongs to the UDP-glycosyltransferase family.</text>
</comment>
<dbReference type="CDD" id="cd03784">
    <property type="entry name" value="GT1_Gtf-like"/>
    <property type="match status" value="1"/>
</dbReference>
<dbReference type="EC" id="2.4.1.-" evidence="4"/>
<dbReference type="InterPro" id="IPR035595">
    <property type="entry name" value="UDP_glycos_trans_CS"/>
</dbReference>
<gene>
    <name evidence="5" type="primary">OGT4</name>
</gene>
<keyword evidence="2 3" id="KW-0808">Transferase</keyword>
<dbReference type="EMBL" id="MK947398">
    <property type="protein sequence ID" value="QJR96969.1"/>
    <property type="molecule type" value="mRNA"/>
</dbReference>
<sequence>MVIMTQTPAAVVVHVAMFPWFAMGHIGPYLQIANKFAERGHRVSFFVPLKTKDKVKHLNLHPHLIHFIPITMPQVDGLPPGVETTADAAAHLAPLISVAFDSTQDQLSLSLQSLKPDVVFYDFSHWLPSLARPLGIKPVYFAMSSAVSHALLLVPSRKKQMTSVIDLREPPPGFPSSSSIMHQRPFEARDEIWFSSEFHGRMSFYDRLTSCIREGDAACFRACHEIEGPFCDYVSNQYDNKPVLLMGAVLPEATTTIKLEEKWEKWLGGFEKGSVVYCAFGSECELKKEQFQELVLGLELTGLPFLVRLSPPMGCKTVEEALPEGFEERVRGRGVVHGGWMQQQLILSHPSVGCFVSHSGPASIWEALVSDAQIVVVPYRGDQFVVAKFVAREIKIGVEVERREEDGWYTREDVCKVLKVVMDQGSQVGDQVRANHQKWKDFLLTPGLDKAYFDNFIIKLQDLINSK</sequence>
<dbReference type="InterPro" id="IPR002213">
    <property type="entry name" value="UDP_glucos_trans"/>
</dbReference>